<organism evidence="1 2">
    <name type="scientific">Leptothoe kymatousa TAU-MAC 1615</name>
    <dbReference type="NCBI Taxonomy" id="2364775"/>
    <lineage>
        <taxon>Bacteria</taxon>
        <taxon>Bacillati</taxon>
        <taxon>Cyanobacteriota</taxon>
        <taxon>Cyanophyceae</taxon>
        <taxon>Nodosilineales</taxon>
        <taxon>Cymatolegaceae</taxon>
        <taxon>Leptothoe</taxon>
        <taxon>Leptothoe kymatousa</taxon>
    </lineage>
</organism>
<reference evidence="1 2" key="1">
    <citation type="journal article" date="2021" name="Mar. Drugs">
        <title>Genome Reduction and Secondary Metabolism of the Marine Sponge-Associated Cyanobacterium Leptothoe.</title>
        <authorList>
            <person name="Konstantinou D."/>
            <person name="Popin R.V."/>
            <person name="Fewer D.P."/>
            <person name="Sivonen K."/>
            <person name="Gkelis S."/>
        </authorList>
    </citation>
    <scope>NUCLEOTIDE SEQUENCE [LARGE SCALE GENOMIC DNA]</scope>
    <source>
        <strain evidence="1 2">TAU-MAC 1615</strain>
    </source>
</reference>
<keyword evidence="2" id="KW-1185">Reference proteome</keyword>
<name>A0ABS5Y0R5_9CYAN</name>
<protein>
    <submittedName>
        <fullName evidence="1">PEP-CTERM sorting domain-containing protein</fullName>
    </submittedName>
</protein>
<gene>
    <name evidence="1" type="ORF">IXB28_02290</name>
</gene>
<dbReference type="Proteomes" id="UP001196661">
    <property type="component" value="Unassembled WGS sequence"/>
</dbReference>
<dbReference type="RefSeq" id="WP_215616933.1">
    <property type="nucleotide sequence ID" value="NZ_JADOER010000003.1"/>
</dbReference>
<dbReference type="EMBL" id="JADOER010000003">
    <property type="protein sequence ID" value="MBT9311024.1"/>
    <property type="molecule type" value="Genomic_DNA"/>
</dbReference>
<evidence type="ECO:0000313" key="1">
    <source>
        <dbReference type="EMBL" id="MBT9311024.1"/>
    </source>
</evidence>
<comment type="caution">
    <text evidence="1">The sequence shown here is derived from an EMBL/GenBank/DDBJ whole genome shotgun (WGS) entry which is preliminary data.</text>
</comment>
<dbReference type="InterPro" id="IPR013424">
    <property type="entry name" value="Ice-binding_C"/>
</dbReference>
<proteinExistence type="predicted"/>
<accession>A0ABS5Y0R5</accession>
<sequence length="215" mass="22894">MTQSASAVTFRGIEFAQGETSFADEVVDYTKFYSGGLSQEEAYAKTWKASAQAFDDPNAVLGAANSSWKGNKMAIADRDDYSLGNGGSITVKFTDNFLVGSNDDKDDLWIFEAGGLVEGMLVEISQDGDNWASLGEIGGTQHAGIDIDAFGFTSDDTFSFVRVTDNGKNRYNQGWAGADIDAIGAISSQDVPEPASMLGLLAVGGFITSSVFKRR</sequence>
<evidence type="ECO:0000313" key="2">
    <source>
        <dbReference type="Proteomes" id="UP001196661"/>
    </source>
</evidence>
<dbReference type="NCBIfam" id="TIGR02595">
    <property type="entry name" value="PEP_CTERM"/>
    <property type="match status" value="1"/>
</dbReference>